<dbReference type="EMBL" id="CAWYQH010000002">
    <property type="protein sequence ID" value="CAK8673408.1"/>
    <property type="molecule type" value="Genomic_DNA"/>
</dbReference>
<dbReference type="Proteomes" id="UP001642483">
    <property type="component" value="Unassembled WGS sequence"/>
</dbReference>
<sequence length="75" mass="8739">MEETQFRLIPRKRVSESKVAPEINEFYFVTSTYHKLKCDAIPSKRVIGGLEVRRLPEDKALYETHKSVMCPNVVE</sequence>
<keyword evidence="2" id="KW-1185">Reference proteome</keyword>
<name>A0ABP0F3Z1_CLALP</name>
<gene>
    <name evidence="1" type="ORF">CVLEPA_LOCUS3199</name>
</gene>
<proteinExistence type="predicted"/>
<accession>A0ABP0F3Z1</accession>
<evidence type="ECO:0000313" key="2">
    <source>
        <dbReference type="Proteomes" id="UP001642483"/>
    </source>
</evidence>
<evidence type="ECO:0000313" key="1">
    <source>
        <dbReference type="EMBL" id="CAK8673408.1"/>
    </source>
</evidence>
<comment type="caution">
    <text evidence="1">The sequence shown here is derived from an EMBL/GenBank/DDBJ whole genome shotgun (WGS) entry which is preliminary data.</text>
</comment>
<reference evidence="1 2" key="1">
    <citation type="submission" date="2024-02" db="EMBL/GenBank/DDBJ databases">
        <authorList>
            <person name="Daric V."/>
            <person name="Darras S."/>
        </authorList>
    </citation>
    <scope>NUCLEOTIDE SEQUENCE [LARGE SCALE GENOMIC DNA]</scope>
</reference>
<protein>
    <submittedName>
        <fullName evidence="1">Uncharacterized protein</fullName>
    </submittedName>
</protein>
<organism evidence="1 2">
    <name type="scientific">Clavelina lepadiformis</name>
    <name type="common">Light-bulb sea squirt</name>
    <name type="synonym">Ascidia lepadiformis</name>
    <dbReference type="NCBI Taxonomy" id="159417"/>
    <lineage>
        <taxon>Eukaryota</taxon>
        <taxon>Metazoa</taxon>
        <taxon>Chordata</taxon>
        <taxon>Tunicata</taxon>
        <taxon>Ascidiacea</taxon>
        <taxon>Aplousobranchia</taxon>
        <taxon>Clavelinidae</taxon>
        <taxon>Clavelina</taxon>
    </lineage>
</organism>